<keyword evidence="6" id="KW-1185">Reference proteome</keyword>
<dbReference type="InterPro" id="IPR027417">
    <property type="entry name" value="P-loop_NTPase"/>
</dbReference>
<dbReference type="SUPFAM" id="SSF52540">
    <property type="entry name" value="P-loop containing nucleoside triphosphate hydrolases"/>
    <property type="match status" value="1"/>
</dbReference>
<feature type="domain" description="ABC transporter" evidence="4">
    <location>
        <begin position="2"/>
        <end position="215"/>
    </location>
</feature>
<reference evidence="5 6" key="1">
    <citation type="submission" date="2016-11" db="EMBL/GenBank/DDBJ databases">
        <authorList>
            <person name="Jaros S."/>
            <person name="Januszkiewicz K."/>
            <person name="Wedrychowicz H."/>
        </authorList>
    </citation>
    <scope>NUCLEOTIDE SEQUENCE [LARGE SCALE GENOMIC DNA]</scope>
    <source>
        <strain evidence="5 6">DSM 26883</strain>
    </source>
</reference>
<dbReference type="PANTHER" id="PTHR45772">
    <property type="entry name" value="CONSERVED COMPONENT OF ABC TRANSPORTER FOR NATURAL AMINO ACIDS-RELATED"/>
    <property type="match status" value="1"/>
</dbReference>
<dbReference type="GO" id="GO:0005886">
    <property type="term" value="C:plasma membrane"/>
    <property type="evidence" value="ECO:0007669"/>
    <property type="project" value="TreeGrafter"/>
</dbReference>
<dbReference type="InterPro" id="IPR051120">
    <property type="entry name" value="ABC_AA/LPS_Transport"/>
</dbReference>
<evidence type="ECO:0000256" key="2">
    <source>
        <dbReference type="ARBA" id="ARBA00022741"/>
    </source>
</evidence>
<dbReference type="AlphaFoldDB" id="A0A1M4YWK3"/>
<dbReference type="InterPro" id="IPR017871">
    <property type="entry name" value="ABC_transporter-like_CS"/>
</dbReference>
<dbReference type="EMBL" id="FQVD01000011">
    <property type="protein sequence ID" value="SHF10110.1"/>
    <property type="molecule type" value="Genomic_DNA"/>
</dbReference>
<evidence type="ECO:0000313" key="6">
    <source>
        <dbReference type="Proteomes" id="UP000184436"/>
    </source>
</evidence>
<dbReference type="SMART" id="SM00382">
    <property type="entry name" value="AAA"/>
    <property type="match status" value="1"/>
</dbReference>
<accession>A0A1M4YWK3</accession>
<dbReference type="Gene3D" id="3.40.50.300">
    <property type="entry name" value="P-loop containing nucleotide triphosphate hydrolases"/>
    <property type="match status" value="1"/>
</dbReference>
<dbReference type="GO" id="GO:0016887">
    <property type="term" value="F:ATP hydrolysis activity"/>
    <property type="evidence" value="ECO:0007669"/>
    <property type="project" value="InterPro"/>
</dbReference>
<protein>
    <submittedName>
        <fullName evidence="5">Amino acid/amide ABC transporter ATP-binding protein 1, HAAT family</fullName>
    </submittedName>
</protein>
<organism evidence="5 6">
    <name type="scientific">Bacteroides faecichinchillae</name>
    <dbReference type="NCBI Taxonomy" id="871325"/>
    <lineage>
        <taxon>Bacteria</taxon>
        <taxon>Pseudomonadati</taxon>
        <taxon>Bacteroidota</taxon>
        <taxon>Bacteroidia</taxon>
        <taxon>Bacteroidales</taxon>
        <taxon>Bacteroidaceae</taxon>
        <taxon>Bacteroides</taxon>
    </lineage>
</organism>
<gene>
    <name evidence="5" type="ORF">SAMN05444349_11169</name>
</gene>
<evidence type="ECO:0000313" key="5">
    <source>
        <dbReference type="EMBL" id="SHF10110.1"/>
    </source>
</evidence>
<evidence type="ECO:0000256" key="1">
    <source>
        <dbReference type="ARBA" id="ARBA00022448"/>
    </source>
</evidence>
<dbReference type="PROSITE" id="PS00211">
    <property type="entry name" value="ABC_TRANSPORTER_1"/>
    <property type="match status" value="1"/>
</dbReference>
<dbReference type="Proteomes" id="UP000184436">
    <property type="component" value="Unassembled WGS sequence"/>
</dbReference>
<keyword evidence="2" id="KW-0547">Nucleotide-binding</keyword>
<dbReference type="Pfam" id="PF00005">
    <property type="entry name" value="ABC_tran"/>
    <property type="match status" value="1"/>
</dbReference>
<evidence type="ECO:0000256" key="3">
    <source>
        <dbReference type="ARBA" id="ARBA00022840"/>
    </source>
</evidence>
<keyword evidence="1" id="KW-0813">Transport</keyword>
<name>A0A1M4YWK3_9BACE</name>
<dbReference type="STRING" id="871325.SAMN05444349_11169"/>
<dbReference type="PROSITE" id="PS50893">
    <property type="entry name" value="ABC_TRANSPORTER_2"/>
    <property type="match status" value="1"/>
</dbReference>
<dbReference type="InterPro" id="IPR003439">
    <property type="entry name" value="ABC_transporter-like_ATP-bd"/>
</dbReference>
<dbReference type="InterPro" id="IPR003593">
    <property type="entry name" value="AAA+_ATPase"/>
</dbReference>
<evidence type="ECO:0000259" key="4">
    <source>
        <dbReference type="PROSITE" id="PS50893"/>
    </source>
</evidence>
<keyword evidence="3 5" id="KW-0067">ATP-binding</keyword>
<dbReference type="GO" id="GO:0005524">
    <property type="term" value="F:ATP binding"/>
    <property type="evidence" value="ECO:0007669"/>
    <property type="project" value="UniProtKB-KW"/>
</dbReference>
<sequence>MLSIQNVKLQFGSLPVLDNVCYCFHKNQVYTLSGGNGAGKTTLFNVISGFLKPNSGDILFQNRNITKLPPYRINRIGIGRTFQDLRLAMHLTAIENVLLASSHKMFEHYTEEHLEKAHHILNRVSLEDKANACAGEISYGQQKLLTLACLLANNAELLLIDEPVAGIDKSNLMKIVDLVSELKAEGKTIIQIEHHPDYIVATNDVLIKMENGKIIC</sequence>
<proteinExistence type="predicted"/>